<gene>
    <name evidence="2" type="ORF">ACH4OY_17440</name>
</gene>
<feature type="region of interest" description="Disordered" evidence="1">
    <location>
        <begin position="1"/>
        <end position="31"/>
    </location>
</feature>
<dbReference type="EMBL" id="JBIRPU010000011">
    <property type="protein sequence ID" value="MFI0794446.1"/>
    <property type="molecule type" value="Genomic_DNA"/>
</dbReference>
<evidence type="ECO:0000313" key="2">
    <source>
        <dbReference type="EMBL" id="MFI0794446.1"/>
    </source>
</evidence>
<accession>A0ABW7SPJ8</accession>
<reference evidence="2 3" key="1">
    <citation type="submission" date="2024-10" db="EMBL/GenBank/DDBJ databases">
        <title>The Natural Products Discovery Center: Release of the First 8490 Sequenced Strains for Exploring Actinobacteria Biosynthetic Diversity.</title>
        <authorList>
            <person name="Kalkreuter E."/>
            <person name="Kautsar S.A."/>
            <person name="Yang D."/>
            <person name="Bader C.D."/>
            <person name="Teijaro C.N."/>
            <person name="Fluegel L."/>
            <person name="Davis C.M."/>
            <person name="Simpson J.R."/>
            <person name="Lauterbach L."/>
            <person name="Steele A.D."/>
            <person name="Gui C."/>
            <person name="Meng S."/>
            <person name="Li G."/>
            <person name="Viehrig K."/>
            <person name="Ye F."/>
            <person name="Su P."/>
            <person name="Kiefer A.F."/>
            <person name="Nichols A."/>
            <person name="Cepeda A.J."/>
            <person name="Yan W."/>
            <person name="Fan B."/>
            <person name="Jiang Y."/>
            <person name="Adhikari A."/>
            <person name="Zheng C.-J."/>
            <person name="Schuster L."/>
            <person name="Cowan T.M."/>
            <person name="Smanski M.J."/>
            <person name="Chevrette M.G."/>
            <person name="De Carvalho L.P.S."/>
            <person name="Shen B."/>
        </authorList>
    </citation>
    <scope>NUCLEOTIDE SEQUENCE [LARGE SCALE GENOMIC DNA]</scope>
    <source>
        <strain evidence="2 3">NPDC021253</strain>
    </source>
</reference>
<proteinExistence type="predicted"/>
<feature type="compositionally biased region" description="Basic and acidic residues" evidence="1">
    <location>
        <begin position="8"/>
        <end position="21"/>
    </location>
</feature>
<sequence>MTAVTDAAGHDAAGERHAPPERRRRPPAGLCRRPKCRAACRRDALARDRSSGLRDLDEVQLRPAVAVGERHHLALRARIHGPASEAAVATGTLPKPLLVE</sequence>
<dbReference type="Proteomes" id="UP001611075">
    <property type="component" value="Unassembled WGS sequence"/>
</dbReference>
<organism evidence="2 3">
    <name type="scientific">Micromonospora rubida</name>
    <dbReference type="NCBI Taxonomy" id="2697657"/>
    <lineage>
        <taxon>Bacteria</taxon>
        <taxon>Bacillati</taxon>
        <taxon>Actinomycetota</taxon>
        <taxon>Actinomycetes</taxon>
        <taxon>Micromonosporales</taxon>
        <taxon>Micromonosporaceae</taxon>
        <taxon>Micromonospora</taxon>
    </lineage>
</organism>
<dbReference type="RefSeq" id="WP_396680766.1">
    <property type="nucleotide sequence ID" value="NZ_JBIRPU010000011.1"/>
</dbReference>
<feature type="compositionally biased region" description="Basic residues" evidence="1">
    <location>
        <begin position="22"/>
        <end position="31"/>
    </location>
</feature>
<protein>
    <submittedName>
        <fullName evidence="2">Uncharacterized protein</fullName>
    </submittedName>
</protein>
<evidence type="ECO:0000256" key="1">
    <source>
        <dbReference type="SAM" id="MobiDB-lite"/>
    </source>
</evidence>
<comment type="caution">
    <text evidence="2">The sequence shown here is derived from an EMBL/GenBank/DDBJ whole genome shotgun (WGS) entry which is preliminary data.</text>
</comment>
<keyword evidence="3" id="KW-1185">Reference proteome</keyword>
<name>A0ABW7SPJ8_9ACTN</name>
<evidence type="ECO:0000313" key="3">
    <source>
        <dbReference type="Proteomes" id="UP001611075"/>
    </source>
</evidence>